<feature type="chain" id="PRO_5040947260" description="LysM domain-containing protein" evidence="3">
    <location>
        <begin position="22"/>
        <end position="773"/>
    </location>
</feature>
<dbReference type="AlphaFoldDB" id="A0A9W9IXJ6"/>
<dbReference type="GO" id="GO:0008061">
    <property type="term" value="F:chitin binding"/>
    <property type="evidence" value="ECO:0007669"/>
    <property type="project" value="UniProtKB-KW"/>
</dbReference>
<evidence type="ECO:0000313" key="5">
    <source>
        <dbReference type="EMBL" id="KAJ5185854.1"/>
    </source>
</evidence>
<feature type="domain" description="LysM" evidence="4">
    <location>
        <begin position="365"/>
        <end position="411"/>
    </location>
</feature>
<reference evidence="5" key="1">
    <citation type="submission" date="2022-11" db="EMBL/GenBank/DDBJ databases">
        <authorList>
            <person name="Petersen C."/>
        </authorList>
    </citation>
    <scope>NUCLEOTIDE SEQUENCE</scope>
    <source>
        <strain evidence="5">IBT 16849</strain>
    </source>
</reference>
<dbReference type="InterPro" id="IPR018392">
    <property type="entry name" value="LysM"/>
</dbReference>
<dbReference type="PANTHER" id="PTHR34997">
    <property type="entry name" value="AM15"/>
    <property type="match status" value="1"/>
</dbReference>
<dbReference type="EMBL" id="JAPQKP010000006">
    <property type="protein sequence ID" value="KAJ5185854.1"/>
    <property type="molecule type" value="Genomic_DNA"/>
</dbReference>
<reference evidence="5" key="2">
    <citation type="journal article" date="2023" name="IMA Fungus">
        <title>Comparative genomic study of the Penicillium genus elucidates a diverse pangenome and 15 lateral gene transfer events.</title>
        <authorList>
            <person name="Petersen C."/>
            <person name="Sorensen T."/>
            <person name="Nielsen M.R."/>
            <person name="Sondergaard T.E."/>
            <person name="Sorensen J.L."/>
            <person name="Fitzpatrick D.A."/>
            <person name="Frisvad J.C."/>
            <person name="Nielsen K.L."/>
        </authorList>
    </citation>
    <scope>NUCLEOTIDE SEQUENCE</scope>
    <source>
        <strain evidence="5">IBT 16849</strain>
    </source>
</reference>
<evidence type="ECO:0000313" key="6">
    <source>
        <dbReference type="Proteomes" id="UP001150879"/>
    </source>
</evidence>
<keyword evidence="2" id="KW-0843">Virulence</keyword>
<dbReference type="OrthoDB" id="5985073at2759"/>
<evidence type="ECO:0000256" key="3">
    <source>
        <dbReference type="SAM" id="SignalP"/>
    </source>
</evidence>
<sequence>MAGFRMVVTAALAGLVPLSWAQQFTNTTMFTTYAGLSPACQEALATNVTCSPTLGVVSESNEVMTLDEVAVVCVDGCYASLESARTVIAAACKLDTDVIVTGDVAYPATFIMDNYLFTYQVSCRTDRLLDGRVLRSADRVMVQPTLNTDQQCSDCWLGGLALQPCNTLGYEDSLATNFASFISSCNATVYSYTTPTPYAINATATATPTAVTTTAAPDCTGAYTVQATDDCNSVAQALKVSTYSLLHSNGLDLYCQNFAAAVNSSLCIPPQCSTYVWQLTDDCNSVVSGLSGVTVPQFLSWNPNFNSLCQNAVNYVGYAVCIGPPGGYLNHTTDMTRNSTSPTNITTAAAVPMNAVNGTNTNCGAWYTVVEGDTCSRVSVANEISLMDFYFLNPEINNGCTNLILGEAYCVAAVGSITTYISYPVTTPLFTVTSATFASVDTSIPTTTNDLGYIYVPTYLPTAPDTLTDCVAYRDYSNTTLSNSCIYKVSITSGYLAQLKLTKKTATTDSDSTSLCLGINATESTTVSNCNCFNQVYGYMSDDYTCADLEEDVNMTEAQLLAWNPWLAGDCDTEIYANLNTSDTRAVCIGVDTSATATTSTTVAAPTPSDTIAGCQEFYTVVSGDDCSTIETKFAVTLAELYPWNPSSKPISLTKLPPAKEKEGGKGKKCLPHRTVGSTCTNLWLEEAYCVKGPATATTTIATTTTTTSVVPTQTGIVSNCDKYHTIVAGDSCANIESLYSITFAELYEWNPAIGSNCESLWVGYAVCVGVSS</sequence>
<dbReference type="SUPFAM" id="SSF54106">
    <property type="entry name" value="LysM domain"/>
    <property type="match status" value="3"/>
</dbReference>
<dbReference type="PANTHER" id="PTHR34997:SF1">
    <property type="entry name" value="PEPTIDOGLYCAN-BINDING LYSIN DOMAIN"/>
    <property type="match status" value="1"/>
</dbReference>
<feature type="domain" description="LysM" evidence="4">
    <location>
        <begin position="723"/>
        <end position="769"/>
    </location>
</feature>
<keyword evidence="1" id="KW-0147">Chitin-binding</keyword>
<evidence type="ECO:0000256" key="2">
    <source>
        <dbReference type="ARBA" id="ARBA00023026"/>
    </source>
</evidence>
<proteinExistence type="predicted"/>
<organism evidence="5 6">
    <name type="scientific">Penicillium cf. griseofulvum</name>
    <dbReference type="NCBI Taxonomy" id="2972120"/>
    <lineage>
        <taxon>Eukaryota</taxon>
        <taxon>Fungi</taxon>
        <taxon>Dikarya</taxon>
        <taxon>Ascomycota</taxon>
        <taxon>Pezizomycotina</taxon>
        <taxon>Eurotiomycetes</taxon>
        <taxon>Eurotiomycetidae</taxon>
        <taxon>Eurotiales</taxon>
        <taxon>Aspergillaceae</taxon>
        <taxon>Penicillium</taxon>
    </lineage>
</organism>
<keyword evidence="3" id="KW-0732">Signal</keyword>
<feature type="domain" description="LysM" evidence="4">
    <location>
        <begin position="273"/>
        <end position="322"/>
    </location>
</feature>
<accession>A0A9W9IXJ6</accession>
<keyword evidence="6" id="KW-1185">Reference proteome</keyword>
<comment type="caution">
    <text evidence="5">The sequence shown here is derived from an EMBL/GenBank/DDBJ whole genome shotgun (WGS) entry which is preliminary data.</text>
</comment>
<dbReference type="InterPro" id="IPR052210">
    <property type="entry name" value="LysM1-like"/>
</dbReference>
<protein>
    <recommendedName>
        <fullName evidence="4">LysM domain-containing protein</fullName>
    </recommendedName>
</protein>
<dbReference type="CDD" id="cd00118">
    <property type="entry name" value="LysM"/>
    <property type="match status" value="3"/>
</dbReference>
<name>A0A9W9IXJ6_9EURO</name>
<dbReference type="Pfam" id="PF01476">
    <property type="entry name" value="LysM"/>
    <property type="match status" value="4"/>
</dbReference>
<dbReference type="Proteomes" id="UP001150879">
    <property type="component" value="Unassembled WGS sequence"/>
</dbReference>
<dbReference type="InterPro" id="IPR036779">
    <property type="entry name" value="LysM_dom_sf"/>
</dbReference>
<gene>
    <name evidence="5" type="ORF">N7472_010694</name>
</gene>
<dbReference type="SMART" id="SM00257">
    <property type="entry name" value="LysM"/>
    <property type="match status" value="4"/>
</dbReference>
<feature type="signal peptide" evidence="3">
    <location>
        <begin position="1"/>
        <end position="21"/>
    </location>
</feature>
<dbReference type="PROSITE" id="PS51782">
    <property type="entry name" value="LYSM"/>
    <property type="match status" value="3"/>
</dbReference>
<evidence type="ECO:0000256" key="1">
    <source>
        <dbReference type="ARBA" id="ARBA00022669"/>
    </source>
</evidence>
<dbReference type="Gene3D" id="3.10.350.10">
    <property type="entry name" value="LysM domain"/>
    <property type="match status" value="5"/>
</dbReference>
<evidence type="ECO:0000259" key="4">
    <source>
        <dbReference type="PROSITE" id="PS51782"/>
    </source>
</evidence>